<accession>A0A4R7FKJ1</accession>
<evidence type="ECO:0000256" key="2">
    <source>
        <dbReference type="ARBA" id="ARBA00022527"/>
    </source>
</evidence>
<dbReference type="EMBL" id="SOAM01000002">
    <property type="protein sequence ID" value="TDS76872.1"/>
    <property type="molecule type" value="Genomic_DNA"/>
</dbReference>
<evidence type="ECO:0000313" key="9">
    <source>
        <dbReference type="EMBL" id="TDS76872.1"/>
    </source>
</evidence>
<evidence type="ECO:0000256" key="7">
    <source>
        <dbReference type="SAM" id="MobiDB-lite"/>
    </source>
</evidence>
<gene>
    <name evidence="9" type="ORF">CLV52_1811</name>
</gene>
<evidence type="ECO:0000313" key="10">
    <source>
        <dbReference type="Proteomes" id="UP000295344"/>
    </source>
</evidence>
<sequence length="462" mass="48482">MSIGAAVRRMLPAAIGSHPGPDRAAPPARADERPAPPPRRRSELAPGTVVGARYRIDGVLARGGMGVVHTAFDPFLLRDVVVKVLDAPAVQDRTTRGAAWEGVVAATVSHPALMPVLDAGTVRREDGTETDFLVMERMRGGDLHALLARRPLRWDQAAALGAELAEGLALLHGAGLVHRDVKPANVLIATVDPDERLRARLADFGTAIGAVDLAPGPDLGTVAYMCPEQVRGRRATDRSDVYSLGLVLLEAVTGHREFPGSVDESALARLRREPFLPPDLPARFAEVLRGMTATTADRRPPAEEVARRLAACATGPGGSAAPDATLERLRTSATLAARLTGAVGAAVLLPDATGTDVLAAPGHLRVPRRLDGDGWPRTHPSAAWTVDDLAADPVVSEHALLAAGVRAAAGVPIPGDRPGAMLCVFEDRPRHFSGQAVRDLVAVASMLDLGAGRAADRDRATD</sequence>
<dbReference type="EC" id="2.7.11.1" evidence="1"/>
<evidence type="ECO:0000256" key="5">
    <source>
        <dbReference type="ARBA" id="ARBA00022777"/>
    </source>
</evidence>
<dbReference type="Gene3D" id="3.30.200.20">
    <property type="entry name" value="Phosphorylase Kinase, domain 1"/>
    <property type="match status" value="1"/>
</dbReference>
<dbReference type="Gene3D" id="3.30.450.40">
    <property type="match status" value="1"/>
</dbReference>
<dbReference type="AlphaFoldDB" id="A0A4R7FKJ1"/>
<feature type="region of interest" description="Disordered" evidence="7">
    <location>
        <begin position="12"/>
        <end position="44"/>
    </location>
</feature>
<keyword evidence="10" id="KW-1185">Reference proteome</keyword>
<dbReference type="RefSeq" id="WP_133766021.1">
    <property type="nucleotide sequence ID" value="NZ_BAAARP010000002.1"/>
</dbReference>
<evidence type="ECO:0000256" key="1">
    <source>
        <dbReference type="ARBA" id="ARBA00012513"/>
    </source>
</evidence>
<proteinExistence type="predicted"/>
<dbReference type="Gene3D" id="1.10.510.10">
    <property type="entry name" value="Transferase(Phosphotransferase) domain 1"/>
    <property type="match status" value="1"/>
</dbReference>
<name>A0A4R7FKJ1_9MICO</name>
<dbReference type="SUPFAM" id="SSF55781">
    <property type="entry name" value="GAF domain-like"/>
    <property type="match status" value="1"/>
</dbReference>
<dbReference type="InterPro" id="IPR003018">
    <property type="entry name" value="GAF"/>
</dbReference>
<evidence type="ECO:0000256" key="6">
    <source>
        <dbReference type="ARBA" id="ARBA00022840"/>
    </source>
</evidence>
<dbReference type="PANTHER" id="PTHR43289:SF6">
    <property type="entry name" value="SERINE_THREONINE-PROTEIN KINASE NEKL-3"/>
    <property type="match status" value="1"/>
</dbReference>
<evidence type="ECO:0000256" key="3">
    <source>
        <dbReference type="ARBA" id="ARBA00022679"/>
    </source>
</evidence>
<dbReference type="PROSITE" id="PS50011">
    <property type="entry name" value="PROTEIN_KINASE_DOM"/>
    <property type="match status" value="1"/>
</dbReference>
<dbReference type="OrthoDB" id="9762169at2"/>
<feature type="domain" description="Protein kinase" evidence="8">
    <location>
        <begin position="54"/>
        <end position="311"/>
    </location>
</feature>
<dbReference type="InterPro" id="IPR008271">
    <property type="entry name" value="Ser/Thr_kinase_AS"/>
</dbReference>
<keyword evidence="3" id="KW-0808">Transferase</keyword>
<dbReference type="InterPro" id="IPR029016">
    <property type="entry name" value="GAF-like_dom_sf"/>
</dbReference>
<dbReference type="GO" id="GO:0004674">
    <property type="term" value="F:protein serine/threonine kinase activity"/>
    <property type="evidence" value="ECO:0007669"/>
    <property type="project" value="UniProtKB-KW"/>
</dbReference>
<keyword evidence="6" id="KW-0067">ATP-binding</keyword>
<organism evidence="9 10">
    <name type="scientific">Amnibacterium kyonggiense</name>
    <dbReference type="NCBI Taxonomy" id="595671"/>
    <lineage>
        <taxon>Bacteria</taxon>
        <taxon>Bacillati</taxon>
        <taxon>Actinomycetota</taxon>
        <taxon>Actinomycetes</taxon>
        <taxon>Micrococcales</taxon>
        <taxon>Microbacteriaceae</taxon>
        <taxon>Amnibacterium</taxon>
    </lineage>
</organism>
<dbReference type="SMART" id="SM00220">
    <property type="entry name" value="S_TKc"/>
    <property type="match status" value="1"/>
</dbReference>
<comment type="caution">
    <text evidence="9">The sequence shown here is derived from an EMBL/GenBank/DDBJ whole genome shotgun (WGS) entry which is preliminary data.</text>
</comment>
<dbReference type="Pfam" id="PF00069">
    <property type="entry name" value="Pkinase"/>
    <property type="match status" value="1"/>
</dbReference>
<dbReference type="CDD" id="cd14014">
    <property type="entry name" value="STKc_PknB_like"/>
    <property type="match status" value="1"/>
</dbReference>
<dbReference type="Pfam" id="PF01590">
    <property type="entry name" value="GAF"/>
    <property type="match status" value="1"/>
</dbReference>
<dbReference type="GO" id="GO:0005524">
    <property type="term" value="F:ATP binding"/>
    <property type="evidence" value="ECO:0007669"/>
    <property type="project" value="UniProtKB-KW"/>
</dbReference>
<reference evidence="9 10" key="1">
    <citation type="submission" date="2019-03" db="EMBL/GenBank/DDBJ databases">
        <title>Genomic Encyclopedia of Archaeal and Bacterial Type Strains, Phase II (KMG-II): from individual species to whole genera.</title>
        <authorList>
            <person name="Goeker M."/>
        </authorList>
    </citation>
    <scope>NUCLEOTIDE SEQUENCE [LARGE SCALE GENOMIC DNA]</scope>
    <source>
        <strain evidence="9 10">DSM 24782</strain>
    </source>
</reference>
<evidence type="ECO:0000256" key="4">
    <source>
        <dbReference type="ARBA" id="ARBA00022741"/>
    </source>
</evidence>
<dbReference type="InterPro" id="IPR000719">
    <property type="entry name" value="Prot_kinase_dom"/>
</dbReference>
<evidence type="ECO:0000259" key="8">
    <source>
        <dbReference type="PROSITE" id="PS50011"/>
    </source>
</evidence>
<keyword evidence="4" id="KW-0547">Nucleotide-binding</keyword>
<protein>
    <recommendedName>
        <fullName evidence="1">non-specific serine/threonine protein kinase</fullName>
        <ecNumber evidence="1">2.7.11.1</ecNumber>
    </recommendedName>
</protein>
<dbReference type="SUPFAM" id="SSF56112">
    <property type="entry name" value="Protein kinase-like (PK-like)"/>
    <property type="match status" value="1"/>
</dbReference>
<dbReference type="PROSITE" id="PS00108">
    <property type="entry name" value="PROTEIN_KINASE_ST"/>
    <property type="match status" value="1"/>
</dbReference>
<keyword evidence="5 9" id="KW-0418">Kinase</keyword>
<dbReference type="PANTHER" id="PTHR43289">
    <property type="entry name" value="MITOGEN-ACTIVATED PROTEIN KINASE KINASE KINASE 20-RELATED"/>
    <property type="match status" value="1"/>
</dbReference>
<dbReference type="Proteomes" id="UP000295344">
    <property type="component" value="Unassembled WGS sequence"/>
</dbReference>
<keyword evidence="2 9" id="KW-0723">Serine/threonine-protein kinase</keyword>
<dbReference type="InterPro" id="IPR011009">
    <property type="entry name" value="Kinase-like_dom_sf"/>
</dbReference>